<dbReference type="SUPFAM" id="SSF52317">
    <property type="entry name" value="Class I glutamine amidotransferase-like"/>
    <property type="match status" value="1"/>
</dbReference>
<comment type="caution">
    <text evidence="2">The sequence shown here is derived from an EMBL/GenBank/DDBJ whole genome shotgun (WGS) entry which is preliminary data.</text>
</comment>
<reference evidence="2" key="1">
    <citation type="submission" date="2017-02" db="EMBL/GenBank/DDBJ databases">
        <title>Delving into the versatile metabolic prowess of the omnipresent phylum Bacteroidetes.</title>
        <authorList>
            <person name="Nobu M.K."/>
            <person name="Mei R."/>
            <person name="Narihiro T."/>
            <person name="Kuroda K."/>
            <person name="Liu W.-T."/>
        </authorList>
    </citation>
    <scope>NUCLEOTIDE SEQUENCE</scope>
    <source>
        <strain evidence="2">ADurb.Bin131</strain>
    </source>
</reference>
<dbReference type="InterPro" id="IPR029062">
    <property type="entry name" value="Class_I_gatase-like"/>
</dbReference>
<dbReference type="PANTHER" id="PTHR40469">
    <property type="entry name" value="SECRETED GLYCOSYL HYDROLASE"/>
    <property type="match status" value="1"/>
</dbReference>
<evidence type="ECO:0000259" key="1">
    <source>
        <dbReference type="Pfam" id="PF06283"/>
    </source>
</evidence>
<protein>
    <submittedName>
        <fullName evidence="2">Trehalose utilization</fullName>
    </submittedName>
</protein>
<organism evidence="2">
    <name type="scientific">candidate division TA06 bacterium ADurb.Bin131</name>
    <dbReference type="NCBI Taxonomy" id="1852827"/>
    <lineage>
        <taxon>Bacteria</taxon>
        <taxon>Bacteria division TA06</taxon>
    </lineage>
</organism>
<dbReference type="Proteomes" id="UP000485562">
    <property type="component" value="Unassembled WGS sequence"/>
</dbReference>
<dbReference type="AlphaFoldDB" id="A0A1V6C4U2"/>
<gene>
    <name evidence="2" type="ORF">BWX89_01508</name>
</gene>
<accession>A0A1V6C4U2</accession>
<dbReference type="Gene3D" id="3.40.50.880">
    <property type="match status" value="1"/>
</dbReference>
<dbReference type="Pfam" id="PF06283">
    <property type="entry name" value="ThuA"/>
    <property type="match status" value="1"/>
</dbReference>
<feature type="domain" description="ThuA-like" evidence="1">
    <location>
        <begin position="6"/>
        <end position="216"/>
    </location>
</feature>
<dbReference type="PANTHER" id="PTHR40469:SF2">
    <property type="entry name" value="GALACTOSE-BINDING DOMAIN-LIKE SUPERFAMILY PROTEIN"/>
    <property type="match status" value="1"/>
</dbReference>
<sequence>MGPMKKALMVWGGWDGHDPKNCVDTFVPVLIENNFEVKVSNTLDSFLDVKELESFNLIVICWTMGTITPEQEKGLLTAVKNGVGIAGWHGGMADSFRNNTEYQFMVGGQWVAHPGGIVKYRVNIIDKQDPITKDIDDFDVESEQYYLHVDPSNNVLATTIFHGTDDIFWIKGCVMPVVWKRMYGKGRVFYCSVGHTAKDFTIPEAKEIVKRGMLWASGSII</sequence>
<evidence type="ECO:0000313" key="2">
    <source>
        <dbReference type="EMBL" id="OQB71948.1"/>
    </source>
</evidence>
<dbReference type="InterPro" id="IPR029010">
    <property type="entry name" value="ThuA-like"/>
</dbReference>
<dbReference type="EMBL" id="MWDQ01000146">
    <property type="protein sequence ID" value="OQB71948.1"/>
    <property type="molecule type" value="Genomic_DNA"/>
</dbReference>
<name>A0A1V6C4U2_UNCT6</name>
<proteinExistence type="predicted"/>